<dbReference type="Proteomes" id="UP000596661">
    <property type="component" value="Chromosome 1"/>
</dbReference>
<reference evidence="2" key="2">
    <citation type="submission" date="2021-03" db="UniProtKB">
        <authorList>
            <consortium name="EnsemblPlants"/>
        </authorList>
    </citation>
    <scope>IDENTIFICATION</scope>
</reference>
<evidence type="ECO:0000313" key="2">
    <source>
        <dbReference type="EnsemblPlants" id="cds.evm.model.01.2412"/>
    </source>
</evidence>
<dbReference type="EnsemblPlants" id="evm.model.01.2412">
    <property type="protein sequence ID" value="cds.evm.model.01.2412"/>
    <property type="gene ID" value="evm.TU.01.2412"/>
</dbReference>
<organism evidence="2 3">
    <name type="scientific">Cannabis sativa</name>
    <name type="common">Hemp</name>
    <name type="synonym">Marijuana</name>
    <dbReference type="NCBI Taxonomy" id="3483"/>
    <lineage>
        <taxon>Eukaryota</taxon>
        <taxon>Viridiplantae</taxon>
        <taxon>Streptophyta</taxon>
        <taxon>Embryophyta</taxon>
        <taxon>Tracheophyta</taxon>
        <taxon>Spermatophyta</taxon>
        <taxon>Magnoliopsida</taxon>
        <taxon>eudicotyledons</taxon>
        <taxon>Gunneridae</taxon>
        <taxon>Pentapetalae</taxon>
        <taxon>rosids</taxon>
        <taxon>fabids</taxon>
        <taxon>Rosales</taxon>
        <taxon>Cannabaceae</taxon>
        <taxon>Cannabis</taxon>
    </lineage>
</organism>
<dbReference type="EMBL" id="UZAU01000073">
    <property type="status" value="NOT_ANNOTATED_CDS"/>
    <property type="molecule type" value="Genomic_DNA"/>
</dbReference>
<sequence>MRLIGGWQMVKRHVAYVWRKERADGIRNGGSEPMVRCHVVARLERRSAKQGASWIAWTNREGPCGADVDSYWAEGKLGLKLFWVASFFSFWAASFFLNSSFNFATFISLFLFFNNTLIPTK</sequence>
<evidence type="ECO:0000313" key="3">
    <source>
        <dbReference type="Proteomes" id="UP000596661"/>
    </source>
</evidence>
<name>A0A803NL29_CANSA</name>
<feature type="transmembrane region" description="Helical" evidence="1">
    <location>
        <begin position="81"/>
        <end position="113"/>
    </location>
</feature>
<keyword evidence="3" id="KW-1185">Reference proteome</keyword>
<keyword evidence="1" id="KW-0812">Transmembrane</keyword>
<evidence type="ECO:0000256" key="1">
    <source>
        <dbReference type="SAM" id="Phobius"/>
    </source>
</evidence>
<accession>A0A803NL29</accession>
<dbReference type="Gramene" id="evm.model.01.2412">
    <property type="protein sequence ID" value="cds.evm.model.01.2412"/>
    <property type="gene ID" value="evm.TU.01.2412"/>
</dbReference>
<keyword evidence="1" id="KW-0472">Membrane</keyword>
<keyword evidence="1" id="KW-1133">Transmembrane helix</keyword>
<dbReference type="AlphaFoldDB" id="A0A803NL29"/>
<reference evidence="2" key="1">
    <citation type="submission" date="2018-11" db="EMBL/GenBank/DDBJ databases">
        <authorList>
            <person name="Grassa J C."/>
        </authorList>
    </citation>
    <scope>NUCLEOTIDE SEQUENCE [LARGE SCALE GENOMIC DNA]</scope>
</reference>
<protein>
    <submittedName>
        <fullName evidence="2">Uncharacterized protein</fullName>
    </submittedName>
</protein>
<proteinExistence type="predicted"/>